<dbReference type="InterPro" id="IPR013751">
    <property type="entry name" value="ACP_syn_III_N"/>
</dbReference>
<keyword evidence="1" id="KW-0963">Cytoplasm</keyword>
<organism evidence="6 7">
    <name type="scientific">Streptomyces armeniacus</name>
    <dbReference type="NCBI Taxonomy" id="83291"/>
    <lineage>
        <taxon>Bacteria</taxon>
        <taxon>Bacillati</taxon>
        <taxon>Actinomycetota</taxon>
        <taxon>Actinomycetes</taxon>
        <taxon>Kitasatosporales</taxon>
        <taxon>Streptomycetaceae</taxon>
        <taxon>Streptomyces</taxon>
    </lineage>
</organism>
<feature type="domain" description="Beta-ketoacyl-[acyl-carrier-protein] synthase III C-terminal" evidence="4">
    <location>
        <begin position="252"/>
        <end position="343"/>
    </location>
</feature>
<gene>
    <name evidence="6" type="ORF">DVA86_12590</name>
</gene>
<sequence>MRTTDVFVKGIGVCLPEPVSVEWAVAQGLHPAGSAAAHGLTGATVAGDVPAPEMALRAAEDACKRGGQRPDEVDLLLYTDTWHQGPDGWQPQYYLQRHLVGDGVLAVETQHGCNGMFSALELAAAYLGADDARRAALIVSADNYGTPLVDRWNAGPGFVVGDAAASVVLSRDEGFARLLSVGSVTVPDGEELHRAGEPLFPPGATTGSTMDFNVRAAAFLAEAKARASAAGGGPSLWLRVHQKLAESVHRALAEADVELADIARVIFMNNDRETVGERCMGALGLPLSKSTWEYGRTVGHLGASDQIVSLNHLLETGELGPGDRVLLAGMAPGVTLSSAVVEIVGTPPWLG</sequence>
<keyword evidence="3" id="KW-0012">Acyltransferase</keyword>
<dbReference type="SUPFAM" id="SSF53901">
    <property type="entry name" value="Thiolase-like"/>
    <property type="match status" value="1"/>
</dbReference>
<dbReference type="GO" id="GO:0004315">
    <property type="term" value="F:3-oxoacyl-[acyl-carrier-protein] synthase activity"/>
    <property type="evidence" value="ECO:0007669"/>
    <property type="project" value="InterPro"/>
</dbReference>
<dbReference type="RefSeq" id="WP_208878175.1">
    <property type="nucleotide sequence ID" value="NZ_CP031320.1"/>
</dbReference>
<evidence type="ECO:0000256" key="3">
    <source>
        <dbReference type="ARBA" id="ARBA00023315"/>
    </source>
</evidence>
<keyword evidence="7" id="KW-1185">Reference proteome</keyword>
<dbReference type="GO" id="GO:0006633">
    <property type="term" value="P:fatty acid biosynthetic process"/>
    <property type="evidence" value="ECO:0007669"/>
    <property type="project" value="InterPro"/>
</dbReference>
<name>A0A345XP02_9ACTN</name>
<evidence type="ECO:0000256" key="1">
    <source>
        <dbReference type="ARBA" id="ARBA00022490"/>
    </source>
</evidence>
<dbReference type="Proteomes" id="UP000254425">
    <property type="component" value="Chromosome"/>
</dbReference>
<evidence type="ECO:0000313" key="6">
    <source>
        <dbReference type="EMBL" id="AXK33368.1"/>
    </source>
</evidence>
<evidence type="ECO:0000313" key="7">
    <source>
        <dbReference type="Proteomes" id="UP000254425"/>
    </source>
</evidence>
<accession>A0A345XP02</accession>
<reference evidence="6 7" key="1">
    <citation type="submission" date="2018-07" db="EMBL/GenBank/DDBJ databases">
        <title>Draft genome of the type strain Streptomyces armeniacus ATCC 15676.</title>
        <authorList>
            <person name="Labana P."/>
            <person name="Gosse J.T."/>
            <person name="Boddy C.N."/>
        </authorList>
    </citation>
    <scope>NUCLEOTIDE SEQUENCE [LARGE SCALE GENOMIC DNA]</scope>
    <source>
        <strain evidence="6 7">ATCC 15676</strain>
    </source>
</reference>
<dbReference type="EMBL" id="CP031320">
    <property type="protein sequence ID" value="AXK33368.1"/>
    <property type="molecule type" value="Genomic_DNA"/>
</dbReference>
<dbReference type="AlphaFoldDB" id="A0A345XP02"/>
<dbReference type="KEGG" id="sarm:DVA86_12590"/>
<dbReference type="PANTHER" id="PTHR34069:SF2">
    <property type="entry name" value="BETA-KETOACYL-[ACYL-CARRIER-PROTEIN] SYNTHASE III"/>
    <property type="match status" value="1"/>
</dbReference>
<evidence type="ECO:0000259" key="5">
    <source>
        <dbReference type="Pfam" id="PF08545"/>
    </source>
</evidence>
<dbReference type="InterPro" id="IPR013747">
    <property type="entry name" value="ACP_syn_III_C"/>
</dbReference>
<dbReference type="Pfam" id="PF08545">
    <property type="entry name" value="ACP_syn_III"/>
    <property type="match status" value="1"/>
</dbReference>
<dbReference type="Gene3D" id="3.40.47.10">
    <property type="match status" value="2"/>
</dbReference>
<dbReference type="InterPro" id="IPR016039">
    <property type="entry name" value="Thiolase-like"/>
</dbReference>
<dbReference type="GO" id="GO:0044550">
    <property type="term" value="P:secondary metabolite biosynthetic process"/>
    <property type="evidence" value="ECO:0007669"/>
    <property type="project" value="TreeGrafter"/>
</dbReference>
<evidence type="ECO:0000259" key="4">
    <source>
        <dbReference type="Pfam" id="PF08541"/>
    </source>
</evidence>
<protein>
    <submittedName>
        <fullName evidence="6">3-oxoacyl-ACP synthase</fullName>
    </submittedName>
</protein>
<feature type="domain" description="Beta-ketoacyl-[acyl-carrier-protein] synthase III N-terminal" evidence="5">
    <location>
        <begin position="109"/>
        <end position="179"/>
    </location>
</feature>
<dbReference type="PANTHER" id="PTHR34069">
    <property type="entry name" value="3-OXOACYL-[ACYL-CARRIER-PROTEIN] SYNTHASE 3"/>
    <property type="match status" value="1"/>
</dbReference>
<dbReference type="Pfam" id="PF08541">
    <property type="entry name" value="ACP_syn_III_C"/>
    <property type="match status" value="1"/>
</dbReference>
<keyword evidence="2" id="KW-0808">Transferase</keyword>
<dbReference type="CDD" id="cd00827">
    <property type="entry name" value="init_cond_enzymes"/>
    <property type="match status" value="1"/>
</dbReference>
<proteinExistence type="predicted"/>
<evidence type="ECO:0000256" key="2">
    <source>
        <dbReference type="ARBA" id="ARBA00022679"/>
    </source>
</evidence>